<keyword evidence="1" id="KW-1133">Transmembrane helix</keyword>
<evidence type="ECO:0000256" key="2">
    <source>
        <dbReference type="SAM" id="SignalP"/>
    </source>
</evidence>
<geneLocation type="mitochondrion" evidence="3"/>
<keyword evidence="3" id="KW-0496">Mitochondrion</keyword>
<dbReference type="EMBL" id="MF497733">
    <property type="protein sequence ID" value="QCI09452.1"/>
    <property type="molecule type" value="Genomic_DNA"/>
</dbReference>
<protein>
    <submittedName>
        <fullName evidence="3">NADH dehydrogenase subunit 6</fullName>
    </submittedName>
</protein>
<keyword evidence="1" id="KW-0472">Membrane</keyword>
<feature type="transmembrane region" description="Helical" evidence="1">
    <location>
        <begin position="81"/>
        <end position="100"/>
    </location>
</feature>
<feature type="chain" id="PRO_5020021515" evidence="2">
    <location>
        <begin position="17"/>
        <end position="160"/>
    </location>
</feature>
<evidence type="ECO:0000313" key="3">
    <source>
        <dbReference type="EMBL" id="QCI09452.1"/>
    </source>
</evidence>
<evidence type="ECO:0000256" key="1">
    <source>
        <dbReference type="SAM" id="Phobius"/>
    </source>
</evidence>
<proteinExistence type="predicted"/>
<reference evidence="3" key="1">
    <citation type="journal article" date="2019" name="Syst. Entomol.">
        <title>Higher level phylogeny and evolutionary history of Pentatomomorpha (Hemiptera: Heteroptera) inferred from mitochondrial genome sequences.</title>
        <authorList>
            <person name="Liu Y."/>
            <person name="Li H."/>
            <person name="Song F."/>
            <person name="Zhao Y."/>
            <person name="Wilson J.J."/>
            <person name="Cai W."/>
        </authorList>
    </citation>
    <scope>NUCLEOTIDE SEQUENCE</scope>
</reference>
<keyword evidence="1" id="KW-0812">Transmembrane</keyword>
<dbReference type="AlphaFoldDB" id="A0A4D6X213"/>
<feature type="signal peptide" evidence="2">
    <location>
        <begin position="1"/>
        <end position="16"/>
    </location>
</feature>
<feature type="transmembrane region" description="Helical" evidence="1">
    <location>
        <begin position="47"/>
        <end position="69"/>
    </location>
</feature>
<gene>
    <name evidence="3" type="primary">ND6</name>
</gene>
<feature type="transmembrane region" description="Helical" evidence="1">
    <location>
        <begin position="21"/>
        <end position="41"/>
    </location>
</feature>
<name>A0A4D6X213_9HEMI</name>
<accession>A0A4D6X213</accession>
<feature type="transmembrane region" description="Helical" evidence="1">
    <location>
        <begin position="127"/>
        <end position="146"/>
    </location>
</feature>
<organism evidence="3">
    <name type="scientific">Scotinophara lurida</name>
    <dbReference type="NCBI Taxonomy" id="1331320"/>
    <lineage>
        <taxon>Eukaryota</taxon>
        <taxon>Metazoa</taxon>
        <taxon>Ecdysozoa</taxon>
        <taxon>Arthropoda</taxon>
        <taxon>Hexapoda</taxon>
        <taxon>Insecta</taxon>
        <taxon>Pterygota</taxon>
        <taxon>Neoptera</taxon>
        <taxon>Paraneoptera</taxon>
        <taxon>Hemiptera</taxon>
        <taxon>Heteroptera</taxon>
        <taxon>Panheteroptera</taxon>
        <taxon>Pentatomomorpha</taxon>
        <taxon>Pentatomoidea</taxon>
        <taxon>Pentatomidae</taxon>
        <taxon>Podopinae</taxon>
        <taxon>Scotinophara</taxon>
    </lineage>
</organism>
<keyword evidence="2" id="KW-0732">Signal</keyword>
<sequence length="160" mass="18556">MKIILMFMFMLSMVLMTLKHPLSMGVILILQTIISSLIMGYLLKSFFFTYIIIIIMLSGALVLFIYMASVASNEKFYLSNIEIMSLLMIFMFLVMSYKLISLQSFNVLMMNEQISLMKIFNMNSAKITLMVIIYLLFTMIVVSNNVKINEGPLRMKTKYE</sequence>